<evidence type="ECO:0000256" key="2">
    <source>
        <dbReference type="ARBA" id="ARBA00022491"/>
    </source>
</evidence>
<dbReference type="CDD" id="cd01392">
    <property type="entry name" value="HTH_LacI"/>
    <property type="match status" value="1"/>
</dbReference>
<evidence type="ECO:0000313" key="9">
    <source>
        <dbReference type="EMBL" id="MDV2621408.1"/>
    </source>
</evidence>
<evidence type="ECO:0000313" key="11">
    <source>
        <dbReference type="Proteomes" id="UP001280897"/>
    </source>
</evidence>
<keyword evidence="4 7" id="KW-0238">DNA-binding</keyword>
<name>A0AAN6BG78_PEDAC</name>
<dbReference type="Pfam" id="PF00532">
    <property type="entry name" value="Peripla_BP_1"/>
    <property type="match status" value="1"/>
</dbReference>
<dbReference type="Proteomes" id="UP001280415">
    <property type="component" value="Unassembled WGS sequence"/>
</dbReference>
<evidence type="ECO:0000256" key="3">
    <source>
        <dbReference type="ARBA" id="ARBA00023015"/>
    </source>
</evidence>
<reference evidence="9" key="1">
    <citation type="journal article" date="2023" name="PeerJ">
        <title>Selection and evaluation of lactic acid bacteria from chicken feces in Thailand as potential probiotics.</title>
        <authorList>
            <person name="Khurajog B."/>
            <person name="Disastra Y."/>
            <person name="Lawwyne L.D."/>
            <person name="Sirichokchatchawan W."/>
            <person name="Niyomtham W."/>
            <person name="Yindee J."/>
            <person name="Hampson D.J."/>
            <person name="Prapasarakul N."/>
        </authorList>
    </citation>
    <scope>NUCLEOTIDE SEQUENCE</scope>
    <source>
        <strain evidence="10">BF14</strain>
        <strain evidence="9">BF9</strain>
    </source>
</reference>
<keyword evidence="3 7" id="KW-0805">Transcription regulation</keyword>
<evidence type="ECO:0000313" key="10">
    <source>
        <dbReference type="EMBL" id="MDV2912092.1"/>
    </source>
</evidence>
<comment type="function">
    <text evidence="7">Global transcriptional regulator of carbon catabolite repression (CCR) and carbon catabolite activation (CCA), which ensures optimal energy usage under diverse conditions.</text>
</comment>
<evidence type="ECO:0000256" key="5">
    <source>
        <dbReference type="ARBA" id="ARBA00023159"/>
    </source>
</evidence>
<dbReference type="EMBL" id="JAWJAV010000004">
    <property type="protein sequence ID" value="MDV2621408.1"/>
    <property type="molecule type" value="Genomic_DNA"/>
</dbReference>
<dbReference type="RefSeq" id="WP_002832047.1">
    <property type="nucleotide sequence ID" value="NZ_BJMF01000005.1"/>
</dbReference>
<dbReference type="SUPFAM" id="SSF47413">
    <property type="entry name" value="lambda repressor-like DNA-binding domains"/>
    <property type="match status" value="1"/>
</dbReference>
<dbReference type="SMART" id="SM00354">
    <property type="entry name" value="HTH_LACI"/>
    <property type="match status" value="1"/>
</dbReference>
<sequence length="333" mass="36838">MSKQTITIYDVAREAGVSMATVSRVVNGNPNVKPDTRKKVNEVIERLDYHPNAVARGLASKKSTTIGVILPDITEMFFAALARGIDDIASMYKYNIILENSDEDVDKKVEVLENLLAKQVDGVIYMGNAIDDRLREALKSARTPVVFAGSVDDKHALPSVSIDNEAAVYESVRKLIENKNKKVAFVSGPLSQPVNGKFRIEGYKRALAESNIDFDESLVFETTNTYEDGIKLASQIASSDITAAFVANDRLAVGLLNGLQDLNVKVPEEFEIMTSNNTNLTKMVRPQISSIGHPMYDTGAVAMRLLTKLMNKEEVEERNITLPFDMVFRQSTK</sequence>
<evidence type="ECO:0000256" key="4">
    <source>
        <dbReference type="ARBA" id="ARBA00023125"/>
    </source>
</evidence>
<evidence type="ECO:0000259" key="8">
    <source>
        <dbReference type="PROSITE" id="PS50932"/>
    </source>
</evidence>
<comment type="caution">
    <text evidence="9">The sequence shown here is derived from an EMBL/GenBank/DDBJ whole genome shotgun (WGS) entry which is preliminary data.</text>
</comment>
<proteinExistence type="predicted"/>
<keyword evidence="2 7" id="KW-0678">Repressor</keyword>
<dbReference type="PROSITE" id="PS00356">
    <property type="entry name" value="HTH_LACI_1"/>
    <property type="match status" value="1"/>
</dbReference>
<dbReference type="PANTHER" id="PTHR30146:SF150">
    <property type="entry name" value="ARABINOSE METABOLISM TRANSCRIPTIONAL REPRESSOR"/>
    <property type="match status" value="1"/>
</dbReference>
<dbReference type="InterPro" id="IPR010982">
    <property type="entry name" value="Lambda_DNA-bd_dom_sf"/>
</dbReference>
<evidence type="ECO:0000256" key="1">
    <source>
        <dbReference type="ARBA" id="ARBA00019435"/>
    </source>
</evidence>
<dbReference type="Proteomes" id="UP001280897">
    <property type="component" value="Unassembled WGS sequence"/>
</dbReference>
<dbReference type="KEGG" id="paci:A4V11_03185"/>
<dbReference type="InterPro" id="IPR000843">
    <property type="entry name" value="HTH_LacI"/>
</dbReference>
<keyword evidence="5 7" id="KW-0010">Activator</keyword>
<organism evidence="9 11">
    <name type="scientific">Pediococcus acidilactici</name>
    <dbReference type="NCBI Taxonomy" id="1254"/>
    <lineage>
        <taxon>Bacteria</taxon>
        <taxon>Bacillati</taxon>
        <taxon>Bacillota</taxon>
        <taxon>Bacilli</taxon>
        <taxon>Lactobacillales</taxon>
        <taxon>Lactobacillaceae</taxon>
        <taxon>Pediococcus</taxon>
        <taxon>Pediococcus acidilactici group</taxon>
    </lineage>
</organism>
<dbReference type="EMBL" id="JAWJAX010000015">
    <property type="protein sequence ID" value="MDV2912092.1"/>
    <property type="molecule type" value="Genomic_DNA"/>
</dbReference>
<accession>A0AAN6BG78</accession>
<dbReference type="InterPro" id="IPR001761">
    <property type="entry name" value="Peripla_BP/Lac1_sug-bd_dom"/>
</dbReference>
<dbReference type="CDD" id="cd06298">
    <property type="entry name" value="PBP1_CcpA"/>
    <property type="match status" value="1"/>
</dbReference>
<dbReference type="AlphaFoldDB" id="A0AAN6BG78"/>
<dbReference type="Pfam" id="PF00356">
    <property type="entry name" value="LacI"/>
    <property type="match status" value="1"/>
</dbReference>
<dbReference type="GO" id="GO:0000976">
    <property type="term" value="F:transcription cis-regulatory region binding"/>
    <property type="evidence" value="ECO:0007669"/>
    <property type="project" value="TreeGrafter"/>
</dbReference>
<dbReference type="SUPFAM" id="SSF53822">
    <property type="entry name" value="Periplasmic binding protein-like I"/>
    <property type="match status" value="1"/>
</dbReference>
<dbReference type="InterPro" id="IPR028082">
    <property type="entry name" value="Peripla_BP_I"/>
</dbReference>
<dbReference type="GO" id="GO:0003700">
    <property type="term" value="F:DNA-binding transcription factor activity"/>
    <property type="evidence" value="ECO:0007669"/>
    <property type="project" value="TreeGrafter"/>
</dbReference>
<gene>
    <name evidence="9" type="primary">ccpA</name>
    <name evidence="9" type="ORF">R0G89_06630</name>
    <name evidence="10" type="ORF">R0H03_09645</name>
</gene>
<dbReference type="NCBIfam" id="TIGR01481">
    <property type="entry name" value="ccpA"/>
    <property type="match status" value="1"/>
</dbReference>
<dbReference type="Gene3D" id="1.10.260.40">
    <property type="entry name" value="lambda repressor-like DNA-binding domains"/>
    <property type="match status" value="1"/>
</dbReference>
<dbReference type="PROSITE" id="PS50932">
    <property type="entry name" value="HTH_LACI_2"/>
    <property type="match status" value="1"/>
</dbReference>
<dbReference type="SMR" id="A0AAN6BG78"/>
<protein>
    <recommendedName>
        <fullName evidence="1 7">Catabolite control protein A</fullName>
    </recommendedName>
</protein>
<dbReference type="PANTHER" id="PTHR30146">
    <property type="entry name" value="LACI-RELATED TRANSCRIPTIONAL REPRESSOR"/>
    <property type="match status" value="1"/>
</dbReference>
<dbReference type="GeneID" id="57366196"/>
<evidence type="ECO:0000256" key="6">
    <source>
        <dbReference type="ARBA" id="ARBA00023163"/>
    </source>
</evidence>
<keyword evidence="6 7" id="KW-0804">Transcription</keyword>
<dbReference type="Gene3D" id="3.40.50.2300">
    <property type="match status" value="2"/>
</dbReference>
<evidence type="ECO:0000256" key="7">
    <source>
        <dbReference type="RuleBase" id="RU368079"/>
    </source>
</evidence>
<reference evidence="9" key="2">
    <citation type="submission" date="2023-10" db="EMBL/GenBank/DDBJ databases">
        <authorList>
            <person name="Khurajog B."/>
        </authorList>
    </citation>
    <scope>NUCLEOTIDE SEQUENCE</scope>
    <source>
        <strain evidence="10">BF14</strain>
        <strain evidence="9">BF9</strain>
    </source>
</reference>
<dbReference type="InterPro" id="IPR006377">
    <property type="entry name" value="CcpA"/>
</dbReference>
<feature type="domain" description="HTH lacI-type" evidence="8">
    <location>
        <begin position="6"/>
        <end position="60"/>
    </location>
</feature>
<dbReference type="FunFam" id="1.10.260.40:FF:000002">
    <property type="entry name" value="HTH-type transcriptional repressor PurR"/>
    <property type="match status" value="1"/>
</dbReference>
<dbReference type="PRINTS" id="PR00036">
    <property type="entry name" value="HTHLACI"/>
</dbReference>